<reference evidence="2 3" key="1">
    <citation type="submission" date="2019-03" db="EMBL/GenBank/DDBJ databases">
        <title>Draft Genome Sequence of Desulfosporosinus fructosivorans Strain 63.6F, Isolated from Marine Sediment in the Baltic Sea.</title>
        <authorList>
            <person name="Hausmann B."/>
            <person name="Vandieken V."/>
            <person name="Pjevac P."/>
            <person name="Schreck K."/>
            <person name="Herbold C.W."/>
            <person name="Loy A."/>
        </authorList>
    </citation>
    <scope>NUCLEOTIDE SEQUENCE [LARGE SCALE GENOMIC DNA]</scope>
    <source>
        <strain evidence="2 3">63.6F</strain>
    </source>
</reference>
<evidence type="ECO:0000259" key="1">
    <source>
        <dbReference type="SMART" id="SM00834"/>
    </source>
</evidence>
<name>A0A4Z0R9Z1_9FIRM</name>
<comment type="caution">
    <text evidence="2">The sequence shown here is derived from an EMBL/GenBank/DDBJ whole genome shotgun (WGS) entry which is preliminary data.</text>
</comment>
<dbReference type="AlphaFoldDB" id="A0A4Z0R9Z1"/>
<dbReference type="InterPro" id="IPR013429">
    <property type="entry name" value="Regulatory_FmdB_Zinc_ribbon"/>
</dbReference>
<organism evidence="2 3">
    <name type="scientific">Desulfosporosinus fructosivorans</name>
    <dbReference type="NCBI Taxonomy" id="2018669"/>
    <lineage>
        <taxon>Bacteria</taxon>
        <taxon>Bacillati</taxon>
        <taxon>Bacillota</taxon>
        <taxon>Clostridia</taxon>
        <taxon>Eubacteriales</taxon>
        <taxon>Desulfitobacteriaceae</taxon>
        <taxon>Desulfosporosinus</taxon>
    </lineage>
</organism>
<gene>
    <name evidence="2" type="ORF">E4K67_05390</name>
</gene>
<dbReference type="SMART" id="SM00834">
    <property type="entry name" value="CxxC_CXXC_SSSS"/>
    <property type="match status" value="1"/>
</dbReference>
<proteinExistence type="predicted"/>
<dbReference type="EMBL" id="SPQQ01000002">
    <property type="protein sequence ID" value="TGE38907.1"/>
    <property type="molecule type" value="Genomic_DNA"/>
</dbReference>
<dbReference type="OrthoDB" id="9813321at2"/>
<protein>
    <submittedName>
        <fullName evidence="2">Zinc ribbon domain-containing protein</fullName>
    </submittedName>
</protein>
<accession>A0A4Z0R9Z1</accession>
<feature type="domain" description="Putative regulatory protein FmdB zinc ribbon" evidence="1">
    <location>
        <begin position="1"/>
        <end position="43"/>
    </location>
</feature>
<keyword evidence="3" id="KW-1185">Reference proteome</keyword>
<evidence type="ECO:0000313" key="2">
    <source>
        <dbReference type="EMBL" id="TGE38907.1"/>
    </source>
</evidence>
<dbReference type="RefSeq" id="WP_135545403.1">
    <property type="nucleotide sequence ID" value="NZ_SPQQ01000002.1"/>
</dbReference>
<evidence type="ECO:0000313" key="3">
    <source>
        <dbReference type="Proteomes" id="UP000298460"/>
    </source>
</evidence>
<dbReference type="Pfam" id="PF09723">
    <property type="entry name" value="Zn_ribbon_8"/>
    <property type="match status" value="1"/>
</dbReference>
<dbReference type="Proteomes" id="UP000298460">
    <property type="component" value="Unassembled WGS sequence"/>
</dbReference>
<sequence>MPIYEFGCPSCGILTTELYKMGENGELLTCGNCGHAGLTRQISGFASLGVSGGAGGGNCSPGCHGNCTGCH</sequence>
<dbReference type="NCBIfam" id="TIGR02605">
    <property type="entry name" value="CxxC_CxxC_SSSS"/>
    <property type="match status" value="1"/>
</dbReference>